<gene>
    <name evidence="13" type="ORF">M0812_14497</name>
</gene>
<dbReference type="EC" id="2.7.11.1" evidence="1"/>
<evidence type="ECO:0000313" key="13">
    <source>
        <dbReference type="EMBL" id="KAJ3440824.1"/>
    </source>
</evidence>
<evidence type="ECO:0000256" key="11">
    <source>
        <dbReference type="SAM" id="MobiDB-lite"/>
    </source>
</evidence>
<evidence type="ECO:0000256" key="7">
    <source>
        <dbReference type="ARBA" id="ARBA00023193"/>
    </source>
</evidence>
<sequence>MLEFSELSYELKQTQNFNSSQDKSPNSTTNSFSFLNQNSSNQIQKQKQKEKEKEKQNIKNRSLLLTPNKIQKKNRWSFRNLSKVELIEKGGFGSLYKAVSLEDNKTYVVKKIPLTLTQVGTAVNEVKAMSELIKCPHICQYVKSWMEPYYEESGRSDIETDTETGYDEWSLSRENLTFSNSEDQGMFYWESGNENKKENENENEKENMDGFSYDAKNNCTSFSENSTSQGDGSESIGISAKYCNDFFSFEKFDANNINHIKWDGSISDLADSENSSGGLRTKNKNGKNMQKKKKNPNKKKEKEEQNFDVVLCIQMEYCKDGDLKKWINERKTIDKKQIKRIFREILVGTNELHKLGMVHRDLKPKNVFLQNGNVKIGDFGLVKFSNSSNESEQSFLSFLSQPILQKEQEQGQVLEQVLEQGQEWGQGHEKEQKQKNISILKIKNNQDQQNNKDRAPLKKAKSLNVTHSFPVNYNRSYSFKSSSKPIKDNRIKQKDSEKDNLNSLYSQGNLMKEEDSLNVGTPIYASPEQFRCFHPNEKEFKKSFININNTMETNNITHKQSTKTDVFSLGIILFELITDNFITEMERLERISRLRETGKIPEEIEKEWQEECNFIRKMLHKNPNKRPSVDQILKSGIFD</sequence>
<evidence type="ECO:0000256" key="9">
    <source>
        <dbReference type="ARBA" id="ARBA00048659"/>
    </source>
</evidence>
<evidence type="ECO:0000256" key="6">
    <source>
        <dbReference type="ARBA" id="ARBA00022840"/>
    </source>
</evidence>
<dbReference type="SUPFAM" id="SSF56112">
    <property type="entry name" value="Protein kinase-like (PK-like)"/>
    <property type="match status" value="1"/>
</dbReference>
<dbReference type="GO" id="GO:0017148">
    <property type="term" value="P:negative regulation of translation"/>
    <property type="evidence" value="ECO:0007669"/>
    <property type="project" value="UniProtKB-KW"/>
</dbReference>
<dbReference type="SMART" id="SM00220">
    <property type="entry name" value="S_TKc"/>
    <property type="match status" value="1"/>
</dbReference>
<keyword evidence="3" id="KW-0808">Transferase</keyword>
<dbReference type="Gene3D" id="3.30.200.20">
    <property type="entry name" value="Phosphorylase Kinase, domain 1"/>
    <property type="match status" value="1"/>
</dbReference>
<comment type="caution">
    <text evidence="13">The sequence shown here is derived from an EMBL/GenBank/DDBJ whole genome shotgun (WGS) entry which is preliminary data.</text>
</comment>
<feature type="domain" description="Protein kinase" evidence="12">
    <location>
        <begin position="81"/>
        <end position="638"/>
    </location>
</feature>
<dbReference type="InterPro" id="IPR011009">
    <property type="entry name" value="Kinase-like_dom_sf"/>
</dbReference>
<dbReference type="GO" id="GO:0003743">
    <property type="term" value="F:translation initiation factor activity"/>
    <property type="evidence" value="ECO:0007669"/>
    <property type="project" value="UniProtKB-KW"/>
</dbReference>
<organism evidence="13 14">
    <name type="scientific">Anaeramoeba flamelloides</name>
    <dbReference type="NCBI Taxonomy" id="1746091"/>
    <lineage>
        <taxon>Eukaryota</taxon>
        <taxon>Metamonada</taxon>
        <taxon>Anaeramoebidae</taxon>
        <taxon>Anaeramoeba</taxon>
    </lineage>
</organism>
<keyword evidence="7" id="KW-0652">Protein synthesis inhibitor</keyword>
<evidence type="ECO:0000313" key="14">
    <source>
        <dbReference type="Proteomes" id="UP001146793"/>
    </source>
</evidence>
<keyword evidence="2" id="KW-0723">Serine/threonine-protein kinase</keyword>
<keyword evidence="13" id="KW-0648">Protein biosynthesis</keyword>
<keyword evidence="13" id="KW-0396">Initiation factor</keyword>
<protein>
    <recommendedName>
        <fullName evidence="1">non-specific serine/threonine protein kinase</fullName>
        <ecNumber evidence="1">2.7.11.1</ecNumber>
    </recommendedName>
</protein>
<dbReference type="PANTHER" id="PTHR11042:SF160">
    <property type="entry name" value="EUKARYOTIC TRANSLATION INITIATION FACTOR 2-ALPHA KINASE 1"/>
    <property type="match status" value="1"/>
</dbReference>
<dbReference type="GO" id="GO:0005524">
    <property type="term" value="F:ATP binding"/>
    <property type="evidence" value="ECO:0007669"/>
    <property type="project" value="UniProtKB-KW"/>
</dbReference>
<evidence type="ECO:0000259" key="12">
    <source>
        <dbReference type="PROSITE" id="PS50011"/>
    </source>
</evidence>
<dbReference type="GO" id="GO:0004694">
    <property type="term" value="F:eukaryotic translation initiation factor 2alpha kinase activity"/>
    <property type="evidence" value="ECO:0007669"/>
    <property type="project" value="TreeGrafter"/>
</dbReference>
<dbReference type="Pfam" id="PF00069">
    <property type="entry name" value="Pkinase"/>
    <property type="match status" value="2"/>
</dbReference>
<evidence type="ECO:0000256" key="8">
    <source>
        <dbReference type="ARBA" id="ARBA00037982"/>
    </source>
</evidence>
<dbReference type="InterPro" id="IPR050339">
    <property type="entry name" value="CC_SR_Kinase"/>
</dbReference>
<comment type="similarity">
    <text evidence="8">Belongs to the protein kinase superfamily. Ser/Thr protein kinase family. GCN2 subfamily.</text>
</comment>
<dbReference type="InterPro" id="IPR000719">
    <property type="entry name" value="Prot_kinase_dom"/>
</dbReference>
<comment type="catalytic activity">
    <reaction evidence="9">
        <text>L-threonyl-[protein] + ATP = O-phospho-L-threonyl-[protein] + ADP + H(+)</text>
        <dbReference type="Rhea" id="RHEA:46608"/>
        <dbReference type="Rhea" id="RHEA-COMP:11060"/>
        <dbReference type="Rhea" id="RHEA-COMP:11605"/>
        <dbReference type="ChEBI" id="CHEBI:15378"/>
        <dbReference type="ChEBI" id="CHEBI:30013"/>
        <dbReference type="ChEBI" id="CHEBI:30616"/>
        <dbReference type="ChEBI" id="CHEBI:61977"/>
        <dbReference type="ChEBI" id="CHEBI:456216"/>
        <dbReference type="EC" id="2.7.11.1"/>
    </reaction>
    <physiologicalReaction direction="left-to-right" evidence="9">
        <dbReference type="Rhea" id="RHEA:46609"/>
    </physiologicalReaction>
</comment>
<feature type="compositionally biased region" description="Low complexity" evidence="11">
    <location>
        <begin position="26"/>
        <end position="45"/>
    </location>
</feature>
<dbReference type="EMBL" id="JANTQA010000030">
    <property type="protein sequence ID" value="KAJ3440824.1"/>
    <property type="molecule type" value="Genomic_DNA"/>
</dbReference>
<keyword evidence="5 13" id="KW-0418">Kinase</keyword>
<dbReference type="GO" id="GO:0005737">
    <property type="term" value="C:cytoplasm"/>
    <property type="evidence" value="ECO:0007669"/>
    <property type="project" value="TreeGrafter"/>
</dbReference>
<feature type="region of interest" description="Disordered" evidence="11">
    <location>
        <begin position="476"/>
        <end position="501"/>
    </location>
</feature>
<evidence type="ECO:0000256" key="4">
    <source>
        <dbReference type="ARBA" id="ARBA00022741"/>
    </source>
</evidence>
<dbReference type="PROSITE" id="PS00108">
    <property type="entry name" value="PROTEIN_KINASE_ST"/>
    <property type="match status" value="1"/>
</dbReference>
<feature type="compositionally biased region" description="Basic residues" evidence="11">
    <location>
        <begin position="281"/>
        <end position="297"/>
    </location>
</feature>
<dbReference type="InterPro" id="IPR008271">
    <property type="entry name" value="Ser/Thr_kinase_AS"/>
</dbReference>
<dbReference type="GO" id="GO:0005634">
    <property type="term" value="C:nucleus"/>
    <property type="evidence" value="ECO:0007669"/>
    <property type="project" value="TreeGrafter"/>
</dbReference>
<proteinExistence type="inferred from homology"/>
<evidence type="ECO:0000256" key="1">
    <source>
        <dbReference type="ARBA" id="ARBA00012513"/>
    </source>
</evidence>
<dbReference type="Gene3D" id="1.10.510.10">
    <property type="entry name" value="Transferase(Phosphotransferase) domain 1"/>
    <property type="match status" value="2"/>
</dbReference>
<reference evidence="13" key="1">
    <citation type="submission" date="2022-08" db="EMBL/GenBank/DDBJ databases">
        <title>Novel sulphate-reducing endosymbionts in the free-living metamonad Anaeramoeba.</title>
        <authorList>
            <person name="Jerlstrom-Hultqvist J."/>
            <person name="Cepicka I."/>
            <person name="Gallot-Lavallee L."/>
            <person name="Salas-Leiva D."/>
            <person name="Curtis B.A."/>
            <person name="Zahonova K."/>
            <person name="Pipaliya S."/>
            <person name="Dacks J."/>
            <person name="Roger A.J."/>
        </authorList>
    </citation>
    <scope>NUCLEOTIDE SEQUENCE</scope>
    <source>
        <strain evidence="13">Busselton2</strain>
    </source>
</reference>
<keyword evidence="4" id="KW-0547">Nucleotide-binding</keyword>
<accession>A0AAV7ZI24</accession>
<evidence type="ECO:0000256" key="2">
    <source>
        <dbReference type="ARBA" id="ARBA00022527"/>
    </source>
</evidence>
<evidence type="ECO:0000256" key="10">
    <source>
        <dbReference type="ARBA" id="ARBA00048977"/>
    </source>
</evidence>
<name>A0AAV7ZI24_9EUKA</name>
<feature type="compositionally biased region" description="Basic and acidic residues" evidence="11">
    <location>
        <begin position="485"/>
        <end position="500"/>
    </location>
</feature>
<comment type="catalytic activity">
    <reaction evidence="10">
        <text>L-seryl-[protein] + ATP = O-phospho-L-seryl-[protein] + ADP + H(+)</text>
        <dbReference type="Rhea" id="RHEA:17989"/>
        <dbReference type="Rhea" id="RHEA-COMP:9863"/>
        <dbReference type="Rhea" id="RHEA-COMP:11604"/>
        <dbReference type="ChEBI" id="CHEBI:15378"/>
        <dbReference type="ChEBI" id="CHEBI:29999"/>
        <dbReference type="ChEBI" id="CHEBI:30616"/>
        <dbReference type="ChEBI" id="CHEBI:83421"/>
        <dbReference type="ChEBI" id="CHEBI:456216"/>
        <dbReference type="EC" id="2.7.11.1"/>
    </reaction>
    <physiologicalReaction direction="left-to-right" evidence="10">
        <dbReference type="Rhea" id="RHEA:17990"/>
    </physiologicalReaction>
</comment>
<evidence type="ECO:0000256" key="5">
    <source>
        <dbReference type="ARBA" id="ARBA00022777"/>
    </source>
</evidence>
<evidence type="ECO:0000256" key="3">
    <source>
        <dbReference type="ARBA" id="ARBA00022679"/>
    </source>
</evidence>
<dbReference type="PANTHER" id="PTHR11042">
    <property type="entry name" value="EUKARYOTIC TRANSLATION INITIATION FACTOR 2-ALPHA KINASE EIF2-ALPHA KINASE -RELATED"/>
    <property type="match status" value="1"/>
</dbReference>
<keyword evidence="6" id="KW-0067">ATP-binding</keyword>
<dbReference type="PROSITE" id="PS50011">
    <property type="entry name" value="PROTEIN_KINASE_DOM"/>
    <property type="match status" value="1"/>
</dbReference>
<feature type="region of interest" description="Disordered" evidence="11">
    <location>
        <begin position="15"/>
        <end position="61"/>
    </location>
</feature>
<feature type="region of interest" description="Disordered" evidence="11">
    <location>
        <begin position="272"/>
        <end position="302"/>
    </location>
</feature>
<dbReference type="Proteomes" id="UP001146793">
    <property type="component" value="Unassembled WGS sequence"/>
</dbReference>
<dbReference type="AlphaFoldDB" id="A0AAV7ZI24"/>
<feature type="compositionally biased region" description="Polar residues" evidence="11">
    <location>
        <begin position="15"/>
        <end position="25"/>
    </location>
</feature>
<feature type="compositionally biased region" description="Basic and acidic residues" evidence="11">
    <location>
        <begin position="47"/>
        <end position="57"/>
    </location>
</feature>